<proteinExistence type="predicted"/>
<keyword evidence="1" id="KW-0046">Antibiotic resistance</keyword>
<dbReference type="CDD" id="cd08349">
    <property type="entry name" value="BLMA_like"/>
    <property type="match status" value="1"/>
</dbReference>
<organism evidence="2 3">
    <name type="scientific">Chryseobacterium luquanense</name>
    <dbReference type="NCBI Taxonomy" id="2983766"/>
    <lineage>
        <taxon>Bacteria</taxon>
        <taxon>Pseudomonadati</taxon>
        <taxon>Bacteroidota</taxon>
        <taxon>Flavobacteriia</taxon>
        <taxon>Flavobacteriales</taxon>
        <taxon>Weeksellaceae</taxon>
        <taxon>Chryseobacterium group</taxon>
        <taxon>Chryseobacterium</taxon>
    </lineage>
</organism>
<dbReference type="SUPFAM" id="SSF54593">
    <property type="entry name" value="Glyoxalase/Bleomycin resistance protein/Dihydroxybiphenyl dioxygenase"/>
    <property type="match status" value="1"/>
</dbReference>
<evidence type="ECO:0000313" key="2">
    <source>
        <dbReference type="EMBL" id="MCX8530885.1"/>
    </source>
</evidence>
<evidence type="ECO:0000313" key="3">
    <source>
        <dbReference type="Proteomes" id="UP001070176"/>
    </source>
</evidence>
<reference evidence="2" key="1">
    <citation type="submission" date="2022-10" db="EMBL/GenBank/DDBJ databases">
        <title>Chryseobacterium sp. nov., a novel bacterial species.</title>
        <authorList>
            <person name="Cao Y."/>
        </authorList>
    </citation>
    <scope>NUCLEOTIDE SEQUENCE</scope>
    <source>
        <strain evidence="2">KC 927</strain>
    </source>
</reference>
<protein>
    <submittedName>
        <fullName evidence="2">VOC family protein</fullName>
    </submittedName>
</protein>
<dbReference type="InterPro" id="IPR029068">
    <property type="entry name" value="Glyas_Bleomycin-R_OHBP_Dase"/>
</dbReference>
<sequence>MIKAIIPKLPMRSKETTRNYYVQLGFEVSVNDFEGYLMMKNNNLEIHFFEFKDLTPTENYGQIYIRTSDVDALYNYCLGKNINIHPAGSLSEKSWGQKEFSLLDPDSNLITFGQAPL</sequence>
<dbReference type="Gene3D" id="3.10.180.10">
    <property type="entry name" value="2,3-Dihydroxybiphenyl 1,2-Dioxygenase, domain 1"/>
    <property type="match status" value="1"/>
</dbReference>
<name>A0ABT3XYD9_9FLAO</name>
<keyword evidence="3" id="KW-1185">Reference proteome</keyword>
<dbReference type="Proteomes" id="UP001070176">
    <property type="component" value="Unassembled WGS sequence"/>
</dbReference>
<comment type="caution">
    <text evidence="2">The sequence shown here is derived from an EMBL/GenBank/DDBJ whole genome shotgun (WGS) entry which is preliminary data.</text>
</comment>
<dbReference type="EMBL" id="JAOVZV010000001">
    <property type="protein sequence ID" value="MCX8530885.1"/>
    <property type="molecule type" value="Genomic_DNA"/>
</dbReference>
<gene>
    <name evidence="2" type="ORF">OEA66_00810</name>
</gene>
<dbReference type="RefSeq" id="WP_267279559.1">
    <property type="nucleotide sequence ID" value="NZ_JAOVZV010000001.1"/>
</dbReference>
<accession>A0ABT3XYD9</accession>
<dbReference type="InterPro" id="IPR000335">
    <property type="entry name" value="Bleomycin-R"/>
</dbReference>
<evidence type="ECO:0000256" key="1">
    <source>
        <dbReference type="ARBA" id="ARBA00023251"/>
    </source>
</evidence>